<keyword evidence="1" id="KW-0472">Membrane</keyword>
<dbReference type="InterPro" id="IPR039076">
    <property type="entry name" value="DivIC"/>
</dbReference>
<dbReference type="OrthoDB" id="2242646at2"/>
<dbReference type="InterPro" id="IPR007060">
    <property type="entry name" value="FtsL/DivIC"/>
</dbReference>
<feature type="transmembrane region" description="Helical" evidence="1">
    <location>
        <begin position="33"/>
        <end position="53"/>
    </location>
</feature>
<reference evidence="2 3" key="1">
    <citation type="submission" date="2014-12" db="EMBL/GenBank/DDBJ databases">
        <title>Partial genome sequence of Streptococcus constellatus KCOM 1650 (= ChDC B144).</title>
        <authorList>
            <person name="Kook J.-K."/>
            <person name="Park S.-N."/>
            <person name="Lim Y.K."/>
            <person name="Jo E."/>
        </authorList>
    </citation>
    <scope>NUCLEOTIDE SEQUENCE [LARGE SCALE GENOMIC DNA]</scope>
    <source>
        <strain evidence="2 3">KCOM 1650</strain>
    </source>
</reference>
<organism evidence="2 3">
    <name type="scientific">Streptococcus constellatus</name>
    <dbReference type="NCBI Taxonomy" id="76860"/>
    <lineage>
        <taxon>Bacteria</taxon>
        <taxon>Bacillati</taxon>
        <taxon>Bacillota</taxon>
        <taxon>Bacilli</taxon>
        <taxon>Lactobacillales</taxon>
        <taxon>Streptococcaceae</taxon>
        <taxon>Streptococcus</taxon>
        <taxon>Streptococcus anginosus group</taxon>
    </lineage>
</organism>
<dbReference type="eggNOG" id="COG2919">
    <property type="taxonomic scope" value="Bacteria"/>
</dbReference>
<dbReference type="Proteomes" id="UP000031339">
    <property type="component" value="Unassembled WGS sequence"/>
</dbReference>
<proteinExistence type="predicted"/>
<protein>
    <submittedName>
        <fullName evidence="2">Septum formation initiation protein</fullName>
    </submittedName>
</protein>
<evidence type="ECO:0000313" key="3">
    <source>
        <dbReference type="Proteomes" id="UP000031339"/>
    </source>
</evidence>
<comment type="caution">
    <text evidence="2">The sequence shown here is derived from an EMBL/GenBank/DDBJ whole genome shotgun (WGS) entry which is preliminary data.</text>
</comment>
<keyword evidence="1" id="KW-0812">Transmembrane</keyword>
<gene>
    <name evidence="2" type="ORF">RN79_08570</name>
</gene>
<keyword evidence="1" id="KW-1133">Transmembrane helix</keyword>
<dbReference type="GO" id="GO:0051301">
    <property type="term" value="P:cell division"/>
    <property type="evidence" value="ECO:0007669"/>
    <property type="project" value="InterPro"/>
</dbReference>
<sequence>MARNIIQLNNRYIRDENQHRRYLEQERRKQNRFMGWVLILVILLFILPTFNLIQSYQNLLERRSQLTHLQKKYEEISNEKESQKAFANKLKDEEYAAKYARAKYYYSKQGERVYTIPGLLPQ</sequence>
<dbReference type="RefSeq" id="WP_003071674.1">
    <property type="nucleotide sequence ID" value="NZ_CAUTAL010000010.1"/>
</dbReference>
<accession>A0A0C1KEC0</accession>
<dbReference type="PANTHER" id="PTHR40027:SF1">
    <property type="entry name" value="CELL DIVISION PROTEIN DIVIC"/>
    <property type="match status" value="1"/>
</dbReference>
<name>A0A0C1KEC0_STRCV</name>
<dbReference type="EMBL" id="JWIY01000004">
    <property type="protein sequence ID" value="KIC77312.1"/>
    <property type="molecule type" value="Genomic_DNA"/>
</dbReference>
<evidence type="ECO:0000313" key="2">
    <source>
        <dbReference type="EMBL" id="KIC77312.1"/>
    </source>
</evidence>
<dbReference type="PANTHER" id="PTHR40027">
    <property type="entry name" value="CELL DIVISION PROTEIN DIVIC"/>
    <property type="match status" value="1"/>
</dbReference>
<evidence type="ECO:0000256" key="1">
    <source>
        <dbReference type="SAM" id="Phobius"/>
    </source>
</evidence>
<dbReference type="GeneID" id="93848001"/>
<dbReference type="STRING" id="862969.SCI_0009"/>
<dbReference type="Pfam" id="PF04977">
    <property type="entry name" value="DivIC"/>
    <property type="match status" value="1"/>
</dbReference>
<dbReference type="AlphaFoldDB" id="A0A0C1KEC0"/>